<comment type="caution">
    <text evidence="2">The sequence shown here is derived from an EMBL/GenBank/DDBJ whole genome shotgun (WGS) entry which is preliminary data.</text>
</comment>
<dbReference type="EMBL" id="BPLR01007875">
    <property type="protein sequence ID" value="GIY20397.1"/>
    <property type="molecule type" value="Genomic_DNA"/>
</dbReference>
<dbReference type="InterPro" id="IPR036691">
    <property type="entry name" value="Endo/exonu/phosph_ase_sf"/>
</dbReference>
<evidence type="ECO:0000313" key="2">
    <source>
        <dbReference type="EMBL" id="GIY20397.1"/>
    </source>
</evidence>
<organism evidence="2 3">
    <name type="scientific">Caerostris extrusa</name>
    <name type="common">Bark spider</name>
    <name type="synonym">Caerostris bankana</name>
    <dbReference type="NCBI Taxonomy" id="172846"/>
    <lineage>
        <taxon>Eukaryota</taxon>
        <taxon>Metazoa</taxon>
        <taxon>Ecdysozoa</taxon>
        <taxon>Arthropoda</taxon>
        <taxon>Chelicerata</taxon>
        <taxon>Arachnida</taxon>
        <taxon>Araneae</taxon>
        <taxon>Araneomorphae</taxon>
        <taxon>Entelegynae</taxon>
        <taxon>Araneoidea</taxon>
        <taxon>Araneidae</taxon>
        <taxon>Caerostris</taxon>
    </lineage>
</organism>
<dbReference type="SUPFAM" id="SSF56219">
    <property type="entry name" value="DNase I-like"/>
    <property type="match status" value="1"/>
</dbReference>
<dbReference type="AlphaFoldDB" id="A0AAV4RJV5"/>
<proteinExistence type="predicted"/>
<dbReference type="InterPro" id="IPR005135">
    <property type="entry name" value="Endo/exonuclease/phosphatase"/>
</dbReference>
<dbReference type="Gene3D" id="3.60.10.10">
    <property type="entry name" value="Endonuclease/exonuclease/phosphatase"/>
    <property type="match status" value="1"/>
</dbReference>
<accession>A0AAV4RJV5</accession>
<sequence>MEANLTLDTVKFYPFPGYNLYLLPKYRKVASGILVGIKDTLTADFEICKEMGESEDKSEIIKLEVWKKSCRFKIYALYVPPGSKPNLSSLSIDNKTIVIGDMNAHSTRWGYGDMNAAGKEIEDLLNSSLLDLIYDASDPPTYIHYNGSYTLDTIDKDTKPRI</sequence>
<gene>
    <name evidence="2" type="primary">HNAJ_LOCUS12119</name>
    <name evidence="2" type="ORF">CEXT_572251</name>
</gene>
<feature type="domain" description="Endonuclease/exonuclease/phosphatase" evidence="1">
    <location>
        <begin position="76"/>
        <end position="153"/>
    </location>
</feature>
<reference evidence="2 3" key="1">
    <citation type="submission" date="2021-06" db="EMBL/GenBank/DDBJ databases">
        <title>Caerostris extrusa draft genome.</title>
        <authorList>
            <person name="Kono N."/>
            <person name="Arakawa K."/>
        </authorList>
    </citation>
    <scope>NUCLEOTIDE SEQUENCE [LARGE SCALE GENOMIC DNA]</scope>
</reference>
<dbReference type="Pfam" id="PF14529">
    <property type="entry name" value="Exo_endo_phos_2"/>
    <property type="match status" value="1"/>
</dbReference>
<evidence type="ECO:0000313" key="3">
    <source>
        <dbReference type="Proteomes" id="UP001054945"/>
    </source>
</evidence>
<name>A0AAV4RJV5_CAEEX</name>
<evidence type="ECO:0000259" key="1">
    <source>
        <dbReference type="Pfam" id="PF14529"/>
    </source>
</evidence>
<dbReference type="Proteomes" id="UP001054945">
    <property type="component" value="Unassembled WGS sequence"/>
</dbReference>
<dbReference type="GO" id="GO:0003824">
    <property type="term" value="F:catalytic activity"/>
    <property type="evidence" value="ECO:0007669"/>
    <property type="project" value="InterPro"/>
</dbReference>
<protein>
    <recommendedName>
        <fullName evidence="1">Endonuclease/exonuclease/phosphatase domain-containing protein</fullName>
    </recommendedName>
</protein>
<keyword evidence="3" id="KW-1185">Reference proteome</keyword>